<dbReference type="EMBL" id="BAABCE010000001">
    <property type="protein sequence ID" value="GAA3528424.1"/>
    <property type="molecule type" value="Genomic_DNA"/>
</dbReference>
<dbReference type="PANTHER" id="PTHR12215">
    <property type="entry name" value="PHOSPHOPANTETHEINE TRANSFERASE"/>
    <property type="match status" value="1"/>
</dbReference>
<dbReference type="InterPro" id="IPR037143">
    <property type="entry name" value="4-PPantetheinyl_Trfase_dom_sf"/>
</dbReference>
<dbReference type="Gene3D" id="3.90.470.20">
    <property type="entry name" value="4'-phosphopantetheinyl transferase domain"/>
    <property type="match status" value="1"/>
</dbReference>
<comment type="caution">
    <text evidence="4">The sequence shown here is derived from an EMBL/GenBank/DDBJ whole genome shotgun (WGS) entry which is preliminary data.</text>
</comment>
<evidence type="ECO:0000256" key="1">
    <source>
        <dbReference type="ARBA" id="ARBA00010990"/>
    </source>
</evidence>
<dbReference type="InterPro" id="IPR050559">
    <property type="entry name" value="P-Pant_transferase_sf"/>
</dbReference>
<dbReference type="RefSeq" id="WP_346180246.1">
    <property type="nucleotide sequence ID" value="NZ_BAABCE010000001.1"/>
</dbReference>
<keyword evidence="2" id="KW-0808">Transferase</keyword>
<feature type="domain" description="4'-phosphopantetheinyl transferase" evidence="3">
    <location>
        <begin position="125"/>
        <end position="186"/>
    </location>
</feature>
<dbReference type="Pfam" id="PF01648">
    <property type="entry name" value="ACPS"/>
    <property type="match status" value="1"/>
</dbReference>
<keyword evidence="5" id="KW-1185">Reference proteome</keyword>
<proteinExistence type="inferred from homology"/>
<evidence type="ECO:0000259" key="3">
    <source>
        <dbReference type="Pfam" id="PF01648"/>
    </source>
</evidence>
<accession>A0ABP6V7S0</accession>
<evidence type="ECO:0000256" key="2">
    <source>
        <dbReference type="ARBA" id="ARBA00022679"/>
    </source>
</evidence>
<dbReference type="SUPFAM" id="SSF56214">
    <property type="entry name" value="4'-phosphopantetheinyl transferase"/>
    <property type="match status" value="2"/>
</dbReference>
<dbReference type="PANTHER" id="PTHR12215:SF10">
    <property type="entry name" value="L-AMINOADIPATE-SEMIALDEHYDE DEHYDROGENASE-PHOSPHOPANTETHEINYL TRANSFERASE"/>
    <property type="match status" value="1"/>
</dbReference>
<dbReference type="InterPro" id="IPR008278">
    <property type="entry name" value="4-PPantetheinyl_Trfase_dom"/>
</dbReference>
<organism evidence="4 5">
    <name type="scientific">Streptomyces osmaniensis</name>
    <dbReference type="NCBI Taxonomy" id="593134"/>
    <lineage>
        <taxon>Bacteria</taxon>
        <taxon>Bacillati</taxon>
        <taxon>Actinomycetota</taxon>
        <taxon>Actinomycetes</taxon>
        <taxon>Kitasatosporales</taxon>
        <taxon>Streptomycetaceae</taxon>
        <taxon>Streptomyces</taxon>
    </lineage>
</organism>
<sequence>MTPRPATTAPALRAHRPDAPRELHLWALRPPTSEPPSVSELDAEERRRAAGFLRADARLVYLHAHIALRRLLSAYTGTAPALLRLRRAPCPYCGGPHGRPVLPGPLHFSLSHSHGLVLIGVAASPVGVDVQRVPDAATVELCLPRLHPAERHEVVGTPEDRRPRVFAELWSRKEAYLKGLGTGLGHGVGGEYLGLHANAGGHRAPDGWLVAGLHGCPDHVSAFAVEATTAHRAVLHELPDRIAELPRPAAAEAIAAAEPVLSMALPAPPVPTARPTPTHEE</sequence>
<gene>
    <name evidence="4" type="ORF">GCM10022295_07990</name>
</gene>
<protein>
    <recommendedName>
        <fullName evidence="3">4'-phosphopantetheinyl transferase domain-containing protein</fullName>
    </recommendedName>
</protein>
<dbReference type="Proteomes" id="UP001500707">
    <property type="component" value="Unassembled WGS sequence"/>
</dbReference>
<reference evidence="5" key="1">
    <citation type="journal article" date="2019" name="Int. J. Syst. Evol. Microbiol.">
        <title>The Global Catalogue of Microorganisms (GCM) 10K type strain sequencing project: providing services to taxonomists for standard genome sequencing and annotation.</title>
        <authorList>
            <consortium name="The Broad Institute Genomics Platform"/>
            <consortium name="The Broad Institute Genome Sequencing Center for Infectious Disease"/>
            <person name="Wu L."/>
            <person name="Ma J."/>
        </authorList>
    </citation>
    <scope>NUCLEOTIDE SEQUENCE [LARGE SCALE GENOMIC DNA]</scope>
    <source>
        <strain evidence="5">JCM 17656</strain>
    </source>
</reference>
<comment type="similarity">
    <text evidence="1">Belongs to the P-Pant transferase superfamily. Gsp/Sfp/HetI/AcpT family.</text>
</comment>
<evidence type="ECO:0000313" key="4">
    <source>
        <dbReference type="EMBL" id="GAA3528424.1"/>
    </source>
</evidence>
<name>A0ABP6V7S0_9ACTN</name>
<evidence type="ECO:0000313" key="5">
    <source>
        <dbReference type="Proteomes" id="UP001500707"/>
    </source>
</evidence>